<reference evidence="1 2" key="1">
    <citation type="submission" date="2019-11" db="EMBL/GenBank/DDBJ databases">
        <title>Draft genome sequence of 12 host-associated Lactobacillus reuteri rodent strains.</title>
        <authorList>
            <person name="Zhang S."/>
            <person name="Ozcam M."/>
            <person name="Van Pijkeren J.P."/>
        </authorList>
    </citation>
    <scope>NUCLEOTIDE SEQUENCE [LARGE SCALE GENOMIC DNA]</scope>
    <source>
        <strain evidence="1 2">L1604-1</strain>
    </source>
</reference>
<organism evidence="1 2">
    <name type="scientific">Limosilactobacillus reuteri</name>
    <name type="common">Lactobacillus reuteri</name>
    <dbReference type="NCBI Taxonomy" id="1598"/>
    <lineage>
        <taxon>Bacteria</taxon>
        <taxon>Bacillati</taxon>
        <taxon>Bacillota</taxon>
        <taxon>Bacilli</taxon>
        <taxon>Lactobacillales</taxon>
        <taxon>Lactobacillaceae</taxon>
        <taxon>Limosilactobacillus</taxon>
    </lineage>
</organism>
<gene>
    <name evidence="1" type="ORF">GIX80_06155</name>
</gene>
<proteinExistence type="predicted"/>
<accession>A0AB36AH29</accession>
<dbReference type="Proteomes" id="UP000441557">
    <property type="component" value="Unassembled WGS sequence"/>
</dbReference>
<evidence type="ECO:0000313" key="2">
    <source>
        <dbReference type="Proteomes" id="UP000441557"/>
    </source>
</evidence>
<dbReference type="EMBL" id="WJMZ01000005">
    <property type="protein sequence ID" value="MRG83978.1"/>
    <property type="molecule type" value="Genomic_DNA"/>
</dbReference>
<sequence length="57" mass="6583">MEWITNPALENLVKSLGKSKKTNLFNPNVSMFETVARDIYDSFLLTITHRPLKKDTD</sequence>
<protein>
    <submittedName>
        <fullName evidence="1">Uncharacterized protein</fullName>
    </submittedName>
</protein>
<comment type="caution">
    <text evidence="1">The sequence shown here is derived from an EMBL/GenBank/DDBJ whole genome shotgun (WGS) entry which is preliminary data.</text>
</comment>
<evidence type="ECO:0000313" key="1">
    <source>
        <dbReference type="EMBL" id="MRG83978.1"/>
    </source>
</evidence>
<name>A0AB36AH29_LIMRT</name>
<dbReference type="AlphaFoldDB" id="A0AB36AH29"/>